<feature type="domain" description="5'-Nucleotidase C-terminal" evidence="1">
    <location>
        <begin position="76"/>
        <end position="216"/>
    </location>
</feature>
<dbReference type="InterPro" id="IPR008334">
    <property type="entry name" value="5'-Nucleotdase_C"/>
</dbReference>
<dbReference type="GO" id="GO:0009166">
    <property type="term" value="P:nucleotide catabolic process"/>
    <property type="evidence" value="ECO:0007669"/>
    <property type="project" value="InterPro"/>
</dbReference>
<organism evidence="2 3">
    <name type="scientific">Polaribacter pacificus</name>
    <dbReference type="NCBI Taxonomy" id="1775173"/>
    <lineage>
        <taxon>Bacteria</taxon>
        <taxon>Pseudomonadati</taxon>
        <taxon>Bacteroidota</taxon>
        <taxon>Flavobacteriia</taxon>
        <taxon>Flavobacteriales</taxon>
        <taxon>Flavobacteriaceae</taxon>
    </lineage>
</organism>
<dbReference type="PANTHER" id="PTHR11575:SF24">
    <property type="entry name" value="5'-NUCLEOTIDASE"/>
    <property type="match status" value="1"/>
</dbReference>
<gene>
    <name evidence="2" type="ORF">GCM10011416_18460</name>
</gene>
<dbReference type="Pfam" id="PF02872">
    <property type="entry name" value="5_nucleotid_C"/>
    <property type="match status" value="1"/>
</dbReference>
<evidence type="ECO:0000259" key="1">
    <source>
        <dbReference type="Pfam" id="PF02872"/>
    </source>
</evidence>
<dbReference type="InterPro" id="IPR036907">
    <property type="entry name" value="5'-Nucleotdase_C_sf"/>
</dbReference>
<dbReference type="PRINTS" id="PR01607">
    <property type="entry name" value="APYRASEFAMLY"/>
</dbReference>
<dbReference type="PROSITE" id="PS51257">
    <property type="entry name" value="PROKAR_LIPOPROTEIN"/>
    <property type="match status" value="1"/>
</dbReference>
<keyword evidence="3" id="KW-1185">Reference proteome</keyword>
<name>A0A917I0U7_9FLAO</name>
<proteinExistence type="predicted"/>
<dbReference type="Proteomes" id="UP000633278">
    <property type="component" value="Unassembled WGS sequence"/>
</dbReference>
<dbReference type="PANTHER" id="PTHR11575">
    <property type="entry name" value="5'-NUCLEOTIDASE-RELATED"/>
    <property type="match status" value="1"/>
</dbReference>
<comment type="caution">
    <text evidence="2">The sequence shown here is derived from an EMBL/GenBank/DDBJ whole genome shotgun (WGS) entry which is preliminary data.</text>
</comment>
<evidence type="ECO:0000313" key="3">
    <source>
        <dbReference type="Proteomes" id="UP000633278"/>
    </source>
</evidence>
<dbReference type="RefSeq" id="WP_229664935.1">
    <property type="nucleotide sequence ID" value="NZ_BMJW01000002.1"/>
</dbReference>
<dbReference type="SUPFAM" id="SSF55816">
    <property type="entry name" value="5'-nucleotidase (syn. UDP-sugar hydrolase), C-terminal domain"/>
    <property type="match status" value="1"/>
</dbReference>
<dbReference type="EMBL" id="BMJW01000002">
    <property type="protein sequence ID" value="GGH00303.1"/>
    <property type="molecule type" value="Genomic_DNA"/>
</dbReference>
<dbReference type="GO" id="GO:0016787">
    <property type="term" value="F:hydrolase activity"/>
    <property type="evidence" value="ECO:0007669"/>
    <property type="project" value="InterPro"/>
</dbReference>
<dbReference type="AlphaFoldDB" id="A0A917I0U7"/>
<protein>
    <recommendedName>
        <fullName evidence="1">5'-Nucleotidase C-terminal domain-containing protein</fullName>
    </recommendedName>
</protein>
<evidence type="ECO:0000313" key="2">
    <source>
        <dbReference type="EMBL" id="GGH00303.1"/>
    </source>
</evidence>
<accession>A0A917I0U7</accession>
<reference evidence="2" key="2">
    <citation type="submission" date="2020-09" db="EMBL/GenBank/DDBJ databases">
        <authorList>
            <person name="Sun Q."/>
            <person name="Zhou Y."/>
        </authorList>
    </citation>
    <scope>NUCLEOTIDE SEQUENCE</scope>
    <source>
        <strain evidence="2">CGMCC 1.15763</strain>
    </source>
</reference>
<dbReference type="Gene3D" id="3.90.780.10">
    <property type="entry name" value="5'-Nucleotidase, C-terminal domain"/>
    <property type="match status" value="1"/>
</dbReference>
<reference evidence="2" key="1">
    <citation type="journal article" date="2014" name="Int. J. Syst. Evol. Microbiol.">
        <title>Complete genome sequence of Corynebacterium casei LMG S-19264T (=DSM 44701T), isolated from a smear-ripened cheese.</title>
        <authorList>
            <consortium name="US DOE Joint Genome Institute (JGI-PGF)"/>
            <person name="Walter F."/>
            <person name="Albersmeier A."/>
            <person name="Kalinowski J."/>
            <person name="Ruckert C."/>
        </authorList>
    </citation>
    <scope>NUCLEOTIDE SEQUENCE</scope>
    <source>
        <strain evidence="2">CGMCC 1.15763</strain>
    </source>
</reference>
<sequence length="253" mass="28873">MQFTIKKTILLVFSFLLLYACSEKKFQVTKITAKTILVDSTTSSKKIIEETIAPYQEKMLEEINTVLSYTPKDLVRTDGGLESSLGNLLADLSYKRANPLFFKQTQKNIDFALFNYGGIRAGITAGNVTNKNAFELMPFENSYVVVELTAEKVKELVAYLIANKTAHPVSKQFRLHLNKKGYTLTINKKSLNSNQTYFVLTTDYLQSGGDQMNFFKDPVNLYILDYKMRHAIMDEFKSQDTLKSMLDGRFKNK</sequence>
<dbReference type="InterPro" id="IPR006179">
    <property type="entry name" value="5_nucleotidase/apyrase"/>
</dbReference>